<dbReference type="InterPro" id="IPR045034">
    <property type="entry name" value="O-acyltransferase_WSD1-like"/>
</dbReference>
<dbReference type="Pfam" id="PF03007">
    <property type="entry name" value="WS_DGAT_cat"/>
    <property type="match status" value="1"/>
</dbReference>
<keyword evidence="8" id="KW-0443">Lipid metabolism</keyword>
<comment type="caution">
    <text evidence="14">The sequence shown here is derived from an EMBL/GenBank/DDBJ whole genome shotgun (WGS) entry which is preliminary data.</text>
</comment>
<evidence type="ECO:0000256" key="4">
    <source>
        <dbReference type="ARBA" id="ARBA00013244"/>
    </source>
</evidence>
<keyword evidence="5" id="KW-0444">Lipid biosynthesis</keyword>
<organism evidence="14 15">
    <name type="scientific">Microbacterium pullorum</name>
    <dbReference type="NCBI Taxonomy" id="2762236"/>
    <lineage>
        <taxon>Bacteria</taxon>
        <taxon>Bacillati</taxon>
        <taxon>Actinomycetota</taxon>
        <taxon>Actinomycetes</taxon>
        <taxon>Micrococcales</taxon>
        <taxon>Microbacteriaceae</taxon>
        <taxon>Microbacterium</taxon>
    </lineage>
</organism>
<comment type="catalytic activity">
    <reaction evidence="10">
        <text>an acyl-CoA + a 1,2-diacyl-sn-glycerol = a triacyl-sn-glycerol + CoA</text>
        <dbReference type="Rhea" id="RHEA:10868"/>
        <dbReference type="ChEBI" id="CHEBI:17815"/>
        <dbReference type="ChEBI" id="CHEBI:57287"/>
        <dbReference type="ChEBI" id="CHEBI:58342"/>
        <dbReference type="ChEBI" id="CHEBI:64615"/>
        <dbReference type="EC" id="2.3.1.20"/>
    </reaction>
</comment>
<dbReference type="InterPro" id="IPR009721">
    <property type="entry name" value="O-acyltransferase_WSD1_C"/>
</dbReference>
<evidence type="ECO:0000313" key="14">
    <source>
        <dbReference type="EMBL" id="MBD7956678.1"/>
    </source>
</evidence>
<evidence type="ECO:0000256" key="1">
    <source>
        <dbReference type="ARBA" id="ARBA00004771"/>
    </source>
</evidence>
<name>A0ABR8RZP2_9MICO</name>
<evidence type="ECO:0000256" key="6">
    <source>
        <dbReference type="ARBA" id="ARBA00022679"/>
    </source>
</evidence>
<evidence type="ECO:0000256" key="10">
    <source>
        <dbReference type="ARBA" id="ARBA00048109"/>
    </source>
</evidence>
<comment type="pathway">
    <text evidence="1">Glycerolipid metabolism; triacylglycerol biosynthesis.</text>
</comment>
<feature type="domain" description="O-acyltransferase WSD1-like N-terminal" evidence="12">
    <location>
        <begin position="27"/>
        <end position="176"/>
    </location>
</feature>
<keyword evidence="9" id="KW-0012">Acyltransferase</keyword>
<dbReference type="Gene3D" id="3.30.559.10">
    <property type="entry name" value="Chloramphenicol acetyltransferase-like domain"/>
    <property type="match status" value="1"/>
</dbReference>
<evidence type="ECO:0000256" key="9">
    <source>
        <dbReference type="ARBA" id="ARBA00023315"/>
    </source>
</evidence>
<feature type="domain" description="O-acyltransferase WSD1 C-terminal" evidence="13">
    <location>
        <begin position="264"/>
        <end position="399"/>
    </location>
</feature>
<evidence type="ECO:0000313" key="15">
    <source>
        <dbReference type="Proteomes" id="UP000648352"/>
    </source>
</evidence>
<evidence type="ECO:0000256" key="7">
    <source>
        <dbReference type="ARBA" id="ARBA00022798"/>
    </source>
</evidence>
<comment type="pathway">
    <text evidence="2">Lipid metabolism.</text>
</comment>
<evidence type="ECO:0000259" key="12">
    <source>
        <dbReference type="Pfam" id="PF03007"/>
    </source>
</evidence>
<dbReference type="Pfam" id="PF06974">
    <property type="entry name" value="WS_DGAT_C"/>
    <property type="match status" value="1"/>
</dbReference>
<evidence type="ECO:0000256" key="2">
    <source>
        <dbReference type="ARBA" id="ARBA00005189"/>
    </source>
</evidence>
<keyword evidence="7" id="KW-0319">Glycerol metabolism</keyword>
<dbReference type="EC" id="2.3.1.20" evidence="4"/>
<evidence type="ECO:0000256" key="8">
    <source>
        <dbReference type="ARBA" id="ARBA00023098"/>
    </source>
</evidence>
<evidence type="ECO:0000256" key="3">
    <source>
        <dbReference type="ARBA" id="ARBA00009587"/>
    </source>
</evidence>
<gene>
    <name evidence="14" type="ORF">H9651_03410</name>
</gene>
<dbReference type="InterPro" id="IPR023213">
    <property type="entry name" value="CAT-like_dom_sf"/>
</dbReference>
<keyword evidence="15" id="KW-1185">Reference proteome</keyword>
<dbReference type="RefSeq" id="WP_191717702.1">
    <property type="nucleotide sequence ID" value="NZ_JACSQP010000002.1"/>
</dbReference>
<dbReference type="PANTHER" id="PTHR31650">
    <property type="entry name" value="O-ACYLTRANSFERASE (WSD1-LIKE) FAMILY PROTEIN"/>
    <property type="match status" value="1"/>
</dbReference>
<dbReference type="SUPFAM" id="SSF52777">
    <property type="entry name" value="CoA-dependent acyltransferases"/>
    <property type="match status" value="2"/>
</dbReference>
<evidence type="ECO:0000256" key="11">
    <source>
        <dbReference type="SAM" id="MobiDB-lite"/>
    </source>
</evidence>
<proteinExistence type="inferred from homology"/>
<dbReference type="EMBL" id="JACSQP010000002">
    <property type="protein sequence ID" value="MBD7956678.1"/>
    <property type="molecule type" value="Genomic_DNA"/>
</dbReference>
<sequence length="405" mass="42836">MLDHPGQVNVFLAAGLLSAGGFLGDDGKLDITRLRATLGQRIAQIPALRRRVVSRRGRRHVWVAATPDLREHVRSAPPLSDRRDLETWCGHLMAVPLPRQRPLWELLVAPFEAGRAAFVLRVHHSIADGIAAIDLARRLLGDDDAAAAPPVSRRPPDEKPRPIRAGRGFLGGVRRTVRMIHADSVPKTVLVGRRSVSHGVAFVHTDLSALQKAARESGATVNDALLAAMACGLRAALVSAGEPVPAELPVSVPVALPRRGAAANQVGVMLVRVPLGSMSPAERLERIAGQTRRELTQARTQGTLELMRGPLAAGLLDRLARHQHLVAGFLTNVVGPTEALRLAGAPVEAVWPVGVIAGNVRVGVAAVSYAGGVFCSVHFDAAAVSGSTIASAMQRELAVLARASS</sequence>
<evidence type="ECO:0000256" key="5">
    <source>
        <dbReference type="ARBA" id="ARBA00022516"/>
    </source>
</evidence>
<accession>A0ABR8RZP2</accession>
<dbReference type="PANTHER" id="PTHR31650:SF1">
    <property type="entry name" value="WAX ESTER SYNTHASE_DIACYLGLYCEROL ACYLTRANSFERASE 4-RELATED"/>
    <property type="match status" value="1"/>
</dbReference>
<reference evidence="14 15" key="1">
    <citation type="submission" date="2020-08" db="EMBL/GenBank/DDBJ databases">
        <title>A Genomic Blueprint of the Chicken Gut Microbiome.</title>
        <authorList>
            <person name="Gilroy R."/>
            <person name="Ravi A."/>
            <person name="Getino M."/>
            <person name="Pursley I."/>
            <person name="Horton D.L."/>
            <person name="Alikhan N.-F."/>
            <person name="Baker D."/>
            <person name="Gharbi K."/>
            <person name="Hall N."/>
            <person name="Watson M."/>
            <person name="Adriaenssens E.M."/>
            <person name="Foster-Nyarko E."/>
            <person name="Jarju S."/>
            <person name="Secka A."/>
            <person name="Antonio M."/>
            <person name="Oren A."/>
            <person name="Chaudhuri R."/>
            <person name="La Ragione R.M."/>
            <person name="Hildebrand F."/>
            <person name="Pallen M.J."/>
        </authorList>
    </citation>
    <scope>NUCLEOTIDE SEQUENCE [LARGE SCALE GENOMIC DNA]</scope>
    <source>
        <strain evidence="14 15">Sa4CUA7</strain>
    </source>
</reference>
<feature type="region of interest" description="Disordered" evidence="11">
    <location>
        <begin position="145"/>
        <end position="166"/>
    </location>
</feature>
<protein>
    <recommendedName>
        <fullName evidence="4">diacylglycerol O-acyltransferase</fullName>
        <ecNumber evidence="4">2.3.1.20</ecNumber>
    </recommendedName>
</protein>
<evidence type="ECO:0000259" key="13">
    <source>
        <dbReference type="Pfam" id="PF06974"/>
    </source>
</evidence>
<comment type="similarity">
    <text evidence="3">Belongs to the long-chain O-acyltransferase family.</text>
</comment>
<dbReference type="Proteomes" id="UP000648352">
    <property type="component" value="Unassembled WGS sequence"/>
</dbReference>
<dbReference type="Gene3D" id="3.30.559.30">
    <property type="entry name" value="Nonribosomal peptide synthetase, condensation domain"/>
    <property type="match status" value="1"/>
</dbReference>
<keyword evidence="6" id="KW-0808">Transferase</keyword>
<dbReference type="InterPro" id="IPR004255">
    <property type="entry name" value="O-acyltransferase_WSD1_N"/>
</dbReference>